<comment type="caution">
    <text evidence="2">The sequence shown here is derived from an EMBL/GenBank/DDBJ whole genome shotgun (WGS) entry which is preliminary data.</text>
</comment>
<sequence>MLLLEISKTAVEGKGYLTSFLVYLYFALAVLLFTLEITHIFYPSVTYVFRSTSVLNQTRINEVRYRGSRESHQQEYQEDNSIFDSESLQHVTESNESQRIWHCLNSSTGGSDHLPNIKIHCL</sequence>
<feature type="transmembrane region" description="Helical" evidence="1">
    <location>
        <begin position="20"/>
        <end position="42"/>
    </location>
</feature>
<keyword evidence="3" id="KW-1185">Reference proteome</keyword>
<dbReference type="AlphaFoldDB" id="A0AAN9A1B3"/>
<evidence type="ECO:0000313" key="3">
    <source>
        <dbReference type="Proteomes" id="UP001381693"/>
    </source>
</evidence>
<keyword evidence="1" id="KW-0472">Membrane</keyword>
<accession>A0AAN9A1B3</accession>
<dbReference type="Proteomes" id="UP001381693">
    <property type="component" value="Unassembled WGS sequence"/>
</dbReference>
<proteinExistence type="predicted"/>
<keyword evidence="1" id="KW-0812">Transmembrane</keyword>
<dbReference type="EMBL" id="JAXCGZ010017154">
    <property type="protein sequence ID" value="KAK7068680.1"/>
    <property type="molecule type" value="Genomic_DNA"/>
</dbReference>
<keyword evidence="1" id="KW-1133">Transmembrane helix</keyword>
<evidence type="ECO:0000256" key="1">
    <source>
        <dbReference type="SAM" id="Phobius"/>
    </source>
</evidence>
<organism evidence="2 3">
    <name type="scientific">Halocaridina rubra</name>
    <name type="common">Hawaiian red shrimp</name>
    <dbReference type="NCBI Taxonomy" id="373956"/>
    <lineage>
        <taxon>Eukaryota</taxon>
        <taxon>Metazoa</taxon>
        <taxon>Ecdysozoa</taxon>
        <taxon>Arthropoda</taxon>
        <taxon>Crustacea</taxon>
        <taxon>Multicrustacea</taxon>
        <taxon>Malacostraca</taxon>
        <taxon>Eumalacostraca</taxon>
        <taxon>Eucarida</taxon>
        <taxon>Decapoda</taxon>
        <taxon>Pleocyemata</taxon>
        <taxon>Caridea</taxon>
        <taxon>Atyoidea</taxon>
        <taxon>Atyidae</taxon>
        <taxon>Halocaridina</taxon>
    </lineage>
</organism>
<reference evidence="2 3" key="1">
    <citation type="submission" date="2023-11" db="EMBL/GenBank/DDBJ databases">
        <title>Halocaridina rubra genome assembly.</title>
        <authorList>
            <person name="Smith C."/>
        </authorList>
    </citation>
    <scope>NUCLEOTIDE SEQUENCE [LARGE SCALE GENOMIC DNA]</scope>
    <source>
        <strain evidence="2">EP-1</strain>
        <tissue evidence="2">Whole</tissue>
    </source>
</reference>
<gene>
    <name evidence="2" type="ORF">SK128_003926</name>
</gene>
<evidence type="ECO:0000313" key="2">
    <source>
        <dbReference type="EMBL" id="KAK7068680.1"/>
    </source>
</evidence>
<name>A0AAN9A1B3_HALRR</name>
<protein>
    <submittedName>
        <fullName evidence="2">Uncharacterized protein</fullName>
    </submittedName>
</protein>